<keyword evidence="5" id="KW-1185">Reference proteome</keyword>
<dbReference type="RefSeq" id="WP_013513347.1">
    <property type="nucleotide sequence ID" value="NC_014844.1"/>
</dbReference>
<evidence type="ECO:0000256" key="2">
    <source>
        <dbReference type="SAM" id="SignalP"/>
    </source>
</evidence>
<dbReference type="HOGENOM" id="CLU_064076_8_0_7"/>
<dbReference type="EMBL" id="CP002431">
    <property type="protein sequence ID" value="ADU61410.1"/>
    <property type="molecule type" value="Genomic_DNA"/>
</dbReference>
<dbReference type="Pfam" id="PF00497">
    <property type="entry name" value="SBP_bac_3"/>
    <property type="match status" value="1"/>
</dbReference>
<dbReference type="KEGG" id="das:Daes_0385"/>
<accession>E6VX04</accession>
<evidence type="ECO:0000313" key="4">
    <source>
        <dbReference type="EMBL" id="ADU61410.1"/>
    </source>
</evidence>
<proteinExistence type="predicted"/>
<gene>
    <name evidence="4" type="ordered locus">Daes_0385</name>
</gene>
<protein>
    <submittedName>
        <fullName evidence="4">Extracellular solute-binding protein family 3</fullName>
    </submittedName>
</protein>
<evidence type="ECO:0000313" key="5">
    <source>
        <dbReference type="Proteomes" id="UP000002191"/>
    </source>
</evidence>
<dbReference type="eggNOG" id="COG0834">
    <property type="taxonomic scope" value="Bacteria"/>
</dbReference>
<dbReference type="OrthoDB" id="5419186at2"/>
<dbReference type="STRING" id="643562.Daes_0385"/>
<reference evidence="4 5" key="2">
    <citation type="journal article" date="2014" name="Genome Announc.">
        <title>Complete Genome Sequence of the Subsurface, Mesophilic Sulfate-Reducing Bacterium Desulfovibrio aespoeensis Aspo-2.</title>
        <authorList>
            <person name="Pedersen K."/>
            <person name="Bengtsson A."/>
            <person name="Edlund J."/>
            <person name="Rabe L."/>
            <person name="Hazen T."/>
            <person name="Chakraborty R."/>
            <person name="Goodwin L."/>
            <person name="Shapiro N."/>
        </authorList>
    </citation>
    <scope>NUCLEOTIDE SEQUENCE [LARGE SCALE GENOMIC DNA]</scope>
    <source>
        <strain evidence="5">ATCC 700646 / DSM 10631 / Aspo-2</strain>
    </source>
</reference>
<evidence type="ECO:0000256" key="1">
    <source>
        <dbReference type="ARBA" id="ARBA00022729"/>
    </source>
</evidence>
<dbReference type="SMART" id="SM00062">
    <property type="entry name" value="PBPb"/>
    <property type="match status" value="1"/>
</dbReference>
<organism evidence="4 5">
    <name type="scientific">Pseudodesulfovibrio aespoeensis (strain ATCC 700646 / DSM 10631 / Aspo-2)</name>
    <name type="common">Desulfovibrio aespoeensis</name>
    <dbReference type="NCBI Taxonomy" id="643562"/>
    <lineage>
        <taxon>Bacteria</taxon>
        <taxon>Pseudomonadati</taxon>
        <taxon>Thermodesulfobacteriota</taxon>
        <taxon>Desulfovibrionia</taxon>
        <taxon>Desulfovibrionales</taxon>
        <taxon>Desulfovibrionaceae</taxon>
    </lineage>
</organism>
<dbReference type="AlphaFoldDB" id="E6VX04"/>
<name>E6VX04_PSEA9</name>
<dbReference type="Gene3D" id="3.40.190.10">
    <property type="entry name" value="Periplasmic binding protein-like II"/>
    <property type="match status" value="2"/>
</dbReference>
<keyword evidence="1 2" id="KW-0732">Signal</keyword>
<sequence precursor="true">MMKPFLLGALLCVILGFSPALAGADPLPIAFEDYPPYEYEENGQARGINIELIREAFRRMGMTPVFELRPWKRALLELRTGDILALSSGFKTPEREAFACFPPEPLAEEVNVIAVPQESALRITSLDDLRGLSVGVVRDYTYGPEFDSLRSFRRIEANTSQQLLDMLLNGRMDAALGNRAVFEHQIRKMGQVGQLRYVYEIGRGPLYLFFSRARGNREAEALARDFGQAVRAMRDDGTFDAIQGKY</sequence>
<dbReference type="InterPro" id="IPR001638">
    <property type="entry name" value="Solute-binding_3/MltF_N"/>
</dbReference>
<dbReference type="PANTHER" id="PTHR35936:SF25">
    <property type="entry name" value="ABC TRANSPORTER SUBSTRATE-BINDING PROTEIN"/>
    <property type="match status" value="1"/>
</dbReference>
<feature type="domain" description="Solute-binding protein family 3/N-terminal" evidence="3">
    <location>
        <begin position="26"/>
        <end position="246"/>
    </location>
</feature>
<feature type="signal peptide" evidence="2">
    <location>
        <begin position="1"/>
        <end position="22"/>
    </location>
</feature>
<dbReference type="PANTHER" id="PTHR35936">
    <property type="entry name" value="MEMBRANE-BOUND LYTIC MUREIN TRANSGLYCOSYLASE F"/>
    <property type="match status" value="1"/>
</dbReference>
<feature type="chain" id="PRO_5003211184" evidence="2">
    <location>
        <begin position="23"/>
        <end position="246"/>
    </location>
</feature>
<dbReference type="Proteomes" id="UP000002191">
    <property type="component" value="Chromosome"/>
</dbReference>
<evidence type="ECO:0000259" key="3">
    <source>
        <dbReference type="SMART" id="SM00062"/>
    </source>
</evidence>
<dbReference type="SUPFAM" id="SSF53850">
    <property type="entry name" value="Periplasmic binding protein-like II"/>
    <property type="match status" value="1"/>
</dbReference>
<reference evidence="5" key="1">
    <citation type="submission" date="2010-12" db="EMBL/GenBank/DDBJ databases">
        <title>Complete sequence of Desulfovibrio aespoeensis Aspo-2.</title>
        <authorList>
            <consortium name="US DOE Joint Genome Institute"/>
            <person name="Lucas S."/>
            <person name="Copeland A."/>
            <person name="Lapidus A."/>
            <person name="Cheng J.-F."/>
            <person name="Goodwin L."/>
            <person name="Pitluck S."/>
            <person name="Chertkov O."/>
            <person name="Misra M."/>
            <person name="Detter J.C."/>
            <person name="Han C."/>
            <person name="Tapia R."/>
            <person name="Land M."/>
            <person name="Hauser L."/>
            <person name="Kyrpides N."/>
            <person name="Ivanova N."/>
            <person name="Ovchinnikova G."/>
            <person name="Pedersen K."/>
            <person name="Jagevall S."/>
            <person name="Hazen T."/>
            <person name="Woyke T."/>
        </authorList>
    </citation>
    <scope>NUCLEOTIDE SEQUENCE [LARGE SCALE GENOMIC DNA]</scope>
    <source>
        <strain evidence="5">ATCC 700646 / DSM 10631 / Aspo-2</strain>
    </source>
</reference>